<dbReference type="SUPFAM" id="SSF54427">
    <property type="entry name" value="NTF2-like"/>
    <property type="match status" value="1"/>
</dbReference>
<organism evidence="1 2">
    <name type="scientific">Herbaspirillum lusitanum</name>
    <dbReference type="NCBI Taxonomy" id="213312"/>
    <lineage>
        <taxon>Bacteria</taxon>
        <taxon>Pseudomonadati</taxon>
        <taxon>Pseudomonadota</taxon>
        <taxon>Betaproteobacteria</taxon>
        <taxon>Burkholderiales</taxon>
        <taxon>Oxalobacteraceae</taxon>
        <taxon>Herbaspirillum</taxon>
    </lineage>
</organism>
<sequence>MMQINLPHIVAEVEQVFADYEHALRVNDIVRLDRWFWYDPQTVRYGVAEILLGGAAIREYRQSCKPVHPSRRLQRTVVTSFGSDYATVSTEFTAEDSDKIGRQMQTWVRMDAGWRIVAAHVSLMP</sequence>
<protein>
    <submittedName>
        <fullName evidence="1">Oxalurate catabolism protein HpxZ</fullName>
    </submittedName>
</protein>
<dbReference type="RefSeq" id="WP_408158659.1">
    <property type="nucleotide sequence ID" value="NZ_JAQQFM010000006.1"/>
</dbReference>
<dbReference type="Proteomes" id="UP001629246">
    <property type="component" value="Unassembled WGS sequence"/>
</dbReference>
<comment type="caution">
    <text evidence="1">The sequence shown here is derived from an EMBL/GenBank/DDBJ whole genome shotgun (WGS) entry which is preliminary data.</text>
</comment>
<dbReference type="NCBIfam" id="NF033625">
    <property type="entry name" value="HpxZ"/>
    <property type="match status" value="1"/>
</dbReference>
<dbReference type="Gene3D" id="3.10.450.50">
    <property type="match status" value="1"/>
</dbReference>
<evidence type="ECO:0000313" key="2">
    <source>
        <dbReference type="Proteomes" id="UP001629246"/>
    </source>
</evidence>
<proteinExistence type="predicted"/>
<accession>A0ABW9ACH0</accession>
<dbReference type="EMBL" id="JAQQFM010000006">
    <property type="protein sequence ID" value="MFL9925468.1"/>
    <property type="molecule type" value="Genomic_DNA"/>
</dbReference>
<evidence type="ECO:0000313" key="1">
    <source>
        <dbReference type="EMBL" id="MFL9925468.1"/>
    </source>
</evidence>
<reference evidence="1 2" key="1">
    <citation type="journal article" date="2024" name="Chem. Sci.">
        <title>Discovery of megapolipeptins by genome mining of a Burkholderiales bacteria collection.</title>
        <authorList>
            <person name="Paulo B.S."/>
            <person name="Recchia M.J.J."/>
            <person name="Lee S."/>
            <person name="Fergusson C.H."/>
            <person name="Romanowski S.B."/>
            <person name="Hernandez A."/>
            <person name="Krull N."/>
            <person name="Liu D.Y."/>
            <person name="Cavanagh H."/>
            <person name="Bos A."/>
            <person name="Gray C.A."/>
            <person name="Murphy B.T."/>
            <person name="Linington R.G."/>
            <person name="Eustaquio A.S."/>
        </authorList>
    </citation>
    <scope>NUCLEOTIDE SEQUENCE [LARGE SCALE GENOMIC DNA]</scope>
    <source>
        <strain evidence="1 2">RL21-008-BIB-A</strain>
    </source>
</reference>
<dbReference type="InterPro" id="IPR024507">
    <property type="entry name" value="AtzH-like"/>
</dbReference>
<dbReference type="InterPro" id="IPR032710">
    <property type="entry name" value="NTF2-like_dom_sf"/>
</dbReference>
<dbReference type="Pfam" id="PF11533">
    <property type="entry name" value="AtzH-like"/>
    <property type="match status" value="1"/>
</dbReference>
<name>A0ABW9ACH0_9BURK</name>
<gene>
    <name evidence="1" type="primary">hpxZ</name>
    <name evidence="1" type="ORF">PQR62_14410</name>
</gene>
<keyword evidence="2" id="KW-1185">Reference proteome</keyword>